<dbReference type="PRINTS" id="PR00364">
    <property type="entry name" value="DISEASERSIST"/>
</dbReference>
<comment type="similarity">
    <text evidence="1">Belongs to the disease resistance NB-LRR family.</text>
</comment>
<dbReference type="InterPro" id="IPR032675">
    <property type="entry name" value="LRR_dom_sf"/>
</dbReference>
<feature type="domain" description="NB-ARC" evidence="7">
    <location>
        <begin position="166"/>
        <end position="325"/>
    </location>
</feature>
<dbReference type="EMBL" id="VEPZ02000883">
    <property type="protein sequence ID" value="KAE8713008.1"/>
    <property type="molecule type" value="Genomic_DNA"/>
</dbReference>
<keyword evidence="10" id="KW-1185">Reference proteome</keyword>
<reference evidence="9" key="1">
    <citation type="submission" date="2019-09" db="EMBL/GenBank/DDBJ databases">
        <title>Draft genome information of white flower Hibiscus syriacus.</title>
        <authorList>
            <person name="Kim Y.-M."/>
        </authorList>
    </citation>
    <scope>NUCLEOTIDE SEQUENCE [LARGE SCALE GENOMIC DNA]</scope>
    <source>
        <strain evidence="9">YM2019G1</strain>
    </source>
</reference>
<evidence type="ECO:0000256" key="2">
    <source>
        <dbReference type="ARBA" id="ARBA00022614"/>
    </source>
</evidence>
<evidence type="ECO:0000259" key="8">
    <source>
        <dbReference type="Pfam" id="PF23247"/>
    </source>
</evidence>
<keyword evidence="2" id="KW-0433">Leucine-rich repeat</keyword>
<dbReference type="AlphaFoldDB" id="A0A6A3BBJ5"/>
<evidence type="ECO:0000313" key="9">
    <source>
        <dbReference type="EMBL" id="KAE8713008.1"/>
    </source>
</evidence>
<dbReference type="InterPro" id="IPR036388">
    <property type="entry name" value="WH-like_DNA-bd_sf"/>
</dbReference>
<evidence type="ECO:0000313" key="10">
    <source>
        <dbReference type="Proteomes" id="UP000436088"/>
    </source>
</evidence>
<dbReference type="SUPFAM" id="SSF52540">
    <property type="entry name" value="P-loop containing nucleoside triphosphate hydrolases"/>
    <property type="match status" value="1"/>
</dbReference>
<evidence type="ECO:0000256" key="5">
    <source>
        <dbReference type="ARBA" id="ARBA00022821"/>
    </source>
</evidence>
<dbReference type="FunFam" id="3.40.50.300:FF:001091">
    <property type="entry name" value="Probable disease resistance protein At1g61300"/>
    <property type="match status" value="1"/>
</dbReference>
<sequence length="1004" mass="114448">MAEGFCLAAASNAVGTLMVDYLVKPIERRIRYLFRFPKLVRDFRQQQNNLNREQTRINEDVKEAKLHIQTQVIGDHVNEWLTDAENAVKEAQSMESKIEENKRCFCWCPNWSWRYRLGKEIEKKTEVISKLVEGSHFERIGYRAVLPGLEFFTSKDLVASKTSTAAFNKVMEALKDDEVDVIGVWGMGGVGKTTLVTEVGKRAKELQLFQVIKVVVSQTPSIGDIQKKLADFLNIKFEKTTKEGKAEELWLRLAKEEKVLNILDDMWNEVDLKEIGLPIKEKGKGCRVILTTRRKTVCEAMECQITVPIDVLDGDEAWALFRMKAELDERVPRDIIEEAKKVAEECKGLPVAIVTLARALKGTKTRDGWEMARKKLASSRLLEIGNIEEEEKNAYQCIKMSYDYLKKETVKRCFLLCAVYPEDHSIHTEGLVRYAWGLEFYDNIYSVEEVRIQVLEAIDYLKDSCFLLQDEDGAGHRDITRYIKLHEVVRDVALWITSKEESDFMIKSRLQLLNDSLEPCKAISLLDSETKRFPEKLRDASSSMPVDLDGREVLESLEQLRVTGFEQLQEVFRDDEENEAPPLLSNIEHLKLESFSELRWIVKVPTHSVSFQGLSVLETNGCNQLKYLFSLSAIQTIRSLQELHIVDCDELKSVFMESESSDGDQIESGTLYLPNLKTVVISSCPNAEYVFPLALAGGLPCLQEIQLSGLENLSSFFAENNIVEAPALEILLVLECPRFTVIVEKEANKSVSLKGVWFKDYGILMGWESHIPMFGWSGISFSELNLNPNSCNMASVSLGQISPPFESLTMGNSEQLFQLQSGFSISNLEFLNISHMIWLPDIWKGSIQFTTNLRILCIQSCHRLTYIFPMMFIQNLPHLNFLGIFNCEKLERIITTDDIVASSSSSQALPIGKKMEFPQLEEMELTELPSLVSFNPLGYHLVFPSLKSFTVRDCDKMITSFMIDHLTMTVHAKTEQAPPLDRDIEWDSNKPCSLPQYVEEAKEM</sequence>
<protein>
    <submittedName>
        <fullName evidence="9">Uncharacterized protein</fullName>
    </submittedName>
</protein>
<feature type="domain" description="Disease resistance protein At4g27190-like leucine-rich repeats" evidence="8">
    <location>
        <begin position="552"/>
        <end position="649"/>
    </location>
</feature>
<evidence type="ECO:0000256" key="1">
    <source>
        <dbReference type="ARBA" id="ARBA00008894"/>
    </source>
</evidence>
<dbReference type="SUPFAM" id="SSF52047">
    <property type="entry name" value="RNI-like"/>
    <property type="match status" value="1"/>
</dbReference>
<dbReference type="GO" id="GO:0006952">
    <property type="term" value="P:defense response"/>
    <property type="evidence" value="ECO:0007669"/>
    <property type="project" value="UniProtKB-KW"/>
</dbReference>
<feature type="domain" description="Disease resistance protein At4g27190-like leucine-rich repeats" evidence="8">
    <location>
        <begin position="829"/>
        <end position="961"/>
    </location>
</feature>
<keyword evidence="5" id="KW-0611">Plant defense</keyword>
<evidence type="ECO:0000259" key="7">
    <source>
        <dbReference type="Pfam" id="PF00931"/>
    </source>
</evidence>
<keyword evidence="4" id="KW-0547">Nucleotide-binding</keyword>
<dbReference type="Pfam" id="PF23247">
    <property type="entry name" value="LRR_RPS2"/>
    <property type="match status" value="2"/>
</dbReference>
<dbReference type="PANTHER" id="PTHR33463">
    <property type="entry name" value="NB-ARC DOMAIN-CONTAINING PROTEIN-RELATED"/>
    <property type="match status" value="1"/>
</dbReference>
<dbReference type="InterPro" id="IPR042197">
    <property type="entry name" value="Apaf_helical"/>
</dbReference>
<dbReference type="Proteomes" id="UP000436088">
    <property type="component" value="Unassembled WGS sequence"/>
</dbReference>
<dbReference type="InterPro" id="IPR057135">
    <property type="entry name" value="At4g27190-like_LRR"/>
</dbReference>
<dbReference type="InterPro" id="IPR050905">
    <property type="entry name" value="Plant_NBS-LRR"/>
</dbReference>
<dbReference type="PANTHER" id="PTHR33463:SF203">
    <property type="entry name" value="AAA+ ATPASE DOMAIN-CONTAINING PROTEIN"/>
    <property type="match status" value="1"/>
</dbReference>
<evidence type="ECO:0000256" key="3">
    <source>
        <dbReference type="ARBA" id="ARBA00022737"/>
    </source>
</evidence>
<dbReference type="GO" id="GO:0043531">
    <property type="term" value="F:ADP binding"/>
    <property type="evidence" value="ECO:0007669"/>
    <property type="project" value="InterPro"/>
</dbReference>
<dbReference type="Gene3D" id="3.80.10.10">
    <property type="entry name" value="Ribonuclease Inhibitor"/>
    <property type="match status" value="2"/>
</dbReference>
<accession>A0A6A3BBJ5</accession>
<evidence type="ECO:0000256" key="6">
    <source>
        <dbReference type="ARBA" id="ARBA00022840"/>
    </source>
</evidence>
<dbReference type="Pfam" id="PF00931">
    <property type="entry name" value="NB-ARC"/>
    <property type="match status" value="1"/>
</dbReference>
<dbReference type="Gene3D" id="1.10.8.430">
    <property type="entry name" value="Helical domain of apoptotic protease-activating factors"/>
    <property type="match status" value="1"/>
</dbReference>
<keyword evidence="6" id="KW-0067">ATP-binding</keyword>
<comment type="caution">
    <text evidence="9">The sequence shown here is derived from an EMBL/GenBank/DDBJ whole genome shotgun (WGS) entry which is preliminary data.</text>
</comment>
<dbReference type="Gene3D" id="3.40.50.300">
    <property type="entry name" value="P-loop containing nucleotide triphosphate hydrolases"/>
    <property type="match status" value="1"/>
</dbReference>
<evidence type="ECO:0000256" key="4">
    <source>
        <dbReference type="ARBA" id="ARBA00022741"/>
    </source>
</evidence>
<proteinExistence type="inferred from homology"/>
<name>A0A6A3BBJ5_HIBSY</name>
<gene>
    <name evidence="9" type="ORF">F3Y22_tig00110220pilonHSYRG00059</name>
</gene>
<dbReference type="Gene3D" id="1.10.10.10">
    <property type="entry name" value="Winged helix-like DNA-binding domain superfamily/Winged helix DNA-binding domain"/>
    <property type="match status" value="1"/>
</dbReference>
<dbReference type="GO" id="GO:0005524">
    <property type="term" value="F:ATP binding"/>
    <property type="evidence" value="ECO:0007669"/>
    <property type="project" value="UniProtKB-KW"/>
</dbReference>
<dbReference type="InterPro" id="IPR027417">
    <property type="entry name" value="P-loop_NTPase"/>
</dbReference>
<dbReference type="InterPro" id="IPR002182">
    <property type="entry name" value="NB-ARC"/>
</dbReference>
<keyword evidence="3" id="KW-0677">Repeat</keyword>
<organism evidence="9 10">
    <name type="scientific">Hibiscus syriacus</name>
    <name type="common">Rose of Sharon</name>
    <dbReference type="NCBI Taxonomy" id="106335"/>
    <lineage>
        <taxon>Eukaryota</taxon>
        <taxon>Viridiplantae</taxon>
        <taxon>Streptophyta</taxon>
        <taxon>Embryophyta</taxon>
        <taxon>Tracheophyta</taxon>
        <taxon>Spermatophyta</taxon>
        <taxon>Magnoliopsida</taxon>
        <taxon>eudicotyledons</taxon>
        <taxon>Gunneridae</taxon>
        <taxon>Pentapetalae</taxon>
        <taxon>rosids</taxon>
        <taxon>malvids</taxon>
        <taxon>Malvales</taxon>
        <taxon>Malvaceae</taxon>
        <taxon>Malvoideae</taxon>
        <taxon>Hibiscus</taxon>
    </lineage>
</organism>